<gene>
    <name evidence="2" type="ORF">P0M35_03230</name>
</gene>
<dbReference type="Pfam" id="PF00875">
    <property type="entry name" value="DNA_photolyase"/>
    <property type="match status" value="1"/>
</dbReference>
<reference evidence="2" key="1">
    <citation type="submission" date="2023-03" db="EMBL/GenBank/DDBJ databases">
        <title>Stygiobacter electus gen. nov., sp. nov., facultatively anaerobic thermotolerant bacterium of the class Ignavibacteria from a well of Yessentuki mineral water deposit.</title>
        <authorList>
            <person name="Podosokorskaya O.A."/>
            <person name="Elcheninov A.G."/>
            <person name="Petrova N.F."/>
            <person name="Zavarzina D.G."/>
            <person name="Kublanov I.V."/>
            <person name="Merkel A.Y."/>
        </authorList>
    </citation>
    <scope>NUCLEOTIDE SEQUENCE</scope>
    <source>
        <strain evidence="2">09-Me</strain>
    </source>
</reference>
<sequence length="72" mass="8726">MNLKRLRILKDEKFISAPVVYWMQRDQRIHDNWALIYAQEKTIELSKPLYVVFNLVPTFKIVIDLHSHVQFK</sequence>
<evidence type="ECO:0000313" key="3">
    <source>
        <dbReference type="Proteomes" id="UP001221302"/>
    </source>
</evidence>
<dbReference type="AlphaFoldDB" id="A0AAE3TDE7"/>
<proteinExistence type="predicted"/>
<dbReference type="InterPro" id="IPR036155">
    <property type="entry name" value="Crypto/Photolyase_N_sf"/>
</dbReference>
<comment type="caution">
    <text evidence="2">The sequence shown here is derived from an EMBL/GenBank/DDBJ whole genome shotgun (WGS) entry which is preliminary data.</text>
</comment>
<dbReference type="GO" id="GO:0003904">
    <property type="term" value="F:deoxyribodipyrimidine photo-lyase activity"/>
    <property type="evidence" value="ECO:0007669"/>
    <property type="project" value="UniProtKB-EC"/>
</dbReference>
<dbReference type="InterPro" id="IPR052219">
    <property type="entry name" value="Photolyase_Class-2"/>
</dbReference>
<evidence type="ECO:0000259" key="1">
    <source>
        <dbReference type="PROSITE" id="PS51645"/>
    </source>
</evidence>
<protein>
    <submittedName>
        <fullName evidence="2">Deoxyribodipyrimidine photo-lyase</fullName>
        <ecNumber evidence="2">4.1.99.3</ecNumber>
    </submittedName>
</protein>
<dbReference type="Gene3D" id="3.40.50.620">
    <property type="entry name" value="HUPs"/>
    <property type="match status" value="1"/>
</dbReference>
<dbReference type="SUPFAM" id="SSF52425">
    <property type="entry name" value="Cryptochrome/photolyase, N-terminal domain"/>
    <property type="match status" value="1"/>
</dbReference>
<dbReference type="RefSeq" id="WP_321534915.1">
    <property type="nucleotide sequence ID" value="NZ_JARGDL010000003.1"/>
</dbReference>
<dbReference type="PROSITE" id="PS51645">
    <property type="entry name" value="PHR_CRY_ALPHA_BETA"/>
    <property type="match status" value="1"/>
</dbReference>
<dbReference type="PANTHER" id="PTHR10211:SF0">
    <property type="entry name" value="DEOXYRIBODIPYRIMIDINE PHOTO-LYASE"/>
    <property type="match status" value="1"/>
</dbReference>
<dbReference type="GO" id="GO:0000719">
    <property type="term" value="P:photoreactive repair"/>
    <property type="evidence" value="ECO:0007669"/>
    <property type="project" value="TreeGrafter"/>
</dbReference>
<feature type="domain" description="Photolyase/cryptochrome alpha/beta" evidence="1">
    <location>
        <begin position="17"/>
        <end position="72"/>
    </location>
</feature>
<dbReference type="InterPro" id="IPR006050">
    <property type="entry name" value="DNA_photolyase_N"/>
</dbReference>
<dbReference type="EC" id="4.1.99.3" evidence="2"/>
<dbReference type="InterPro" id="IPR014729">
    <property type="entry name" value="Rossmann-like_a/b/a_fold"/>
</dbReference>
<dbReference type="EMBL" id="JARGDL010000003">
    <property type="protein sequence ID" value="MDF1611148.1"/>
    <property type="molecule type" value="Genomic_DNA"/>
</dbReference>
<name>A0AAE3TDE7_9BACT</name>
<dbReference type="PANTHER" id="PTHR10211">
    <property type="entry name" value="DEOXYRIBODIPYRIMIDINE PHOTOLYASE"/>
    <property type="match status" value="1"/>
</dbReference>
<keyword evidence="2" id="KW-0456">Lyase</keyword>
<accession>A0AAE3TDE7</accession>
<organism evidence="2 3">
    <name type="scientific">Stygiobacter electus</name>
    <dbReference type="NCBI Taxonomy" id="3032292"/>
    <lineage>
        <taxon>Bacteria</taxon>
        <taxon>Pseudomonadati</taxon>
        <taxon>Ignavibacteriota</taxon>
        <taxon>Ignavibacteria</taxon>
        <taxon>Ignavibacteriales</taxon>
        <taxon>Melioribacteraceae</taxon>
        <taxon>Stygiobacter</taxon>
    </lineage>
</organism>
<keyword evidence="3" id="KW-1185">Reference proteome</keyword>
<dbReference type="Proteomes" id="UP001221302">
    <property type="component" value="Unassembled WGS sequence"/>
</dbReference>
<evidence type="ECO:0000313" key="2">
    <source>
        <dbReference type="EMBL" id="MDF1611148.1"/>
    </source>
</evidence>